<evidence type="ECO:0000256" key="2">
    <source>
        <dbReference type="ARBA" id="ARBA00006751"/>
    </source>
</evidence>
<evidence type="ECO:0000256" key="1">
    <source>
        <dbReference type="ARBA" id="ARBA00005058"/>
    </source>
</evidence>
<feature type="domain" description="Nucleoside phosphorylase" evidence="7">
    <location>
        <begin position="21"/>
        <end position="267"/>
    </location>
</feature>
<comment type="similarity">
    <text evidence="2 6">Belongs to the PNP/MTAP phosphorylase family.</text>
</comment>
<comment type="function">
    <text evidence="6">The purine nucleoside phosphorylases catalyze the phosphorolytic breakdown of the N-glycosidic bond in the beta-(deoxy)ribonucleoside molecules, with the formation of the corresponding free purine bases and pentose-1-phosphate.</text>
</comment>
<dbReference type="InterPro" id="IPR018099">
    <property type="entry name" value="Purine_phosphorylase-2_CS"/>
</dbReference>
<keyword evidence="4 6" id="KW-0328">Glycosyltransferase</keyword>
<dbReference type="GO" id="GO:0004731">
    <property type="term" value="F:purine-nucleoside phosphorylase activity"/>
    <property type="evidence" value="ECO:0007669"/>
    <property type="project" value="UniProtKB-EC"/>
</dbReference>
<comment type="caution">
    <text evidence="8">The sequence shown here is derived from an EMBL/GenBank/DDBJ whole genome shotgun (WGS) entry which is preliminary data.</text>
</comment>
<dbReference type="PROSITE" id="PS01240">
    <property type="entry name" value="PNP_MTAP_2"/>
    <property type="match status" value="1"/>
</dbReference>
<dbReference type="RefSeq" id="WP_236098794.1">
    <property type="nucleotide sequence ID" value="NZ_JAKGUD010000003.1"/>
</dbReference>
<evidence type="ECO:0000256" key="4">
    <source>
        <dbReference type="ARBA" id="ARBA00022676"/>
    </source>
</evidence>
<dbReference type="InterPro" id="IPR000845">
    <property type="entry name" value="Nucleoside_phosphorylase_d"/>
</dbReference>
<dbReference type="InterPro" id="IPR035994">
    <property type="entry name" value="Nucleoside_phosphorylase_sf"/>
</dbReference>
<dbReference type="PANTHER" id="PTHR11904:SF9">
    <property type="entry name" value="PURINE NUCLEOSIDE PHOSPHORYLASE-RELATED"/>
    <property type="match status" value="1"/>
</dbReference>
<proteinExistence type="inferred from homology"/>
<dbReference type="EC" id="2.4.2.1" evidence="6"/>
<dbReference type="NCBIfam" id="NF006054">
    <property type="entry name" value="PRK08202.1"/>
    <property type="match status" value="1"/>
</dbReference>
<protein>
    <recommendedName>
        <fullName evidence="6">Purine nucleoside phosphorylase</fullName>
        <ecNumber evidence="6">2.4.2.1</ecNumber>
    </recommendedName>
    <alternativeName>
        <fullName evidence="6">Inosine-guanosine phosphorylase</fullName>
    </alternativeName>
</protein>
<accession>A0ABS9EQ60</accession>
<comment type="subunit">
    <text evidence="3">Homotrimer.</text>
</comment>
<dbReference type="NCBIfam" id="TIGR01697">
    <property type="entry name" value="PNPH-PUNA-XAPA"/>
    <property type="match status" value="1"/>
</dbReference>
<organism evidence="8 9">
    <name type="scientific">Dethiosulfovibrio marinus</name>
    <dbReference type="NCBI Taxonomy" id="133532"/>
    <lineage>
        <taxon>Bacteria</taxon>
        <taxon>Thermotogati</taxon>
        <taxon>Synergistota</taxon>
        <taxon>Synergistia</taxon>
        <taxon>Synergistales</taxon>
        <taxon>Dethiosulfovibrionaceae</taxon>
        <taxon>Dethiosulfovibrio</taxon>
    </lineage>
</organism>
<dbReference type="PIRSF" id="PIRSF000477">
    <property type="entry name" value="PurNPase"/>
    <property type="match status" value="1"/>
</dbReference>
<dbReference type="CDD" id="cd09009">
    <property type="entry name" value="PNP-EcPNPII_like"/>
    <property type="match status" value="1"/>
</dbReference>
<dbReference type="InterPro" id="IPR011268">
    <property type="entry name" value="Purine_phosphorylase"/>
</dbReference>
<comment type="pathway">
    <text evidence="1 6">Purine metabolism; purine nucleoside salvage.</text>
</comment>
<evidence type="ECO:0000259" key="7">
    <source>
        <dbReference type="Pfam" id="PF01048"/>
    </source>
</evidence>
<sequence>MIKKIDEALRTIKDRVGFTPDIAVVLGSGLGALADAIENPIVIPYEEIPHWPMSTAPGHAGRLVAGSFCGKSVVAMQGRLHFYEGYQMDQVVFPVRVFGRWGIPYFVASNASGGIGYGLVPGDMVLIHDHINLMGTNPLIGPNLSELGERFPDMSYAYDRDLLDIAEEVSRDKGITTRRGVYVAFTGPSYETPAEIRMARTLGADVVGMSTVPEVIVARQAGMKVFAVSCVANYAAGMTASALSEQEVLDEMAKAAGKLTALVGGVIEKLEM</sequence>
<dbReference type="SUPFAM" id="SSF53167">
    <property type="entry name" value="Purine and uridine phosphorylases"/>
    <property type="match status" value="1"/>
</dbReference>
<dbReference type="InterPro" id="IPR011270">
    <property type="entry name" value="Pur_Nuc_Pase_Ino/Guo-sp"/>
</dbReference>
<evidence type="ECO:0000313" key="8">
    <source>
        <dbReference type="EMBL" id="MCF4142040.1"/>
    </source>
</evidence>
<evidence type="ECO:0000256" key="3">
    <source>
        <dbReference type="ARBA" id="ARBA00011233"/>
    </source>
</evidence>
<dbReference type="EMBL" id="JAKGUD010000003">
    <property type="protein sequence ID" value="MCF4142040.1"/>
    <property type="molecule type" value="Genomic_DNA"/>
</dbReference>
<dbReference type="PANTHER" id="PTHR11904">
    <property type="entry name" value="METHYLTHIOADENOSINE/PURINE NUCLEOSIDE PHOSPHORYLASE"/>
    <property type="match status" value="1"/>
</dbReference>
<evidence type="ECO:0000313" key="9">
    <source>
        <dbReference type="Proteomes" id="UP001200430"/>
    </source>
</evidence>
<evidence type="ECO:0000256" key="5">
    <source>
        <dbReference type="ARBA" id="ARBA00022679"/>
    </source>
</evidence>
<name>A0ABS9EQ60_9BACT</name>
<dbReference type="NCBIfam" id="TIGR01700">
    <property type="entry name" value="PNPH"/>
    <property type="match status" value="1"/>
</dbReference>
<evidence type="ECO:0000256" key="6">
    <source>
        <dbReference type="PIRNR" id="PIRNR000477"/>
    </source>
</evidence>
<dbReference type="Pfam" id="PF01048">
    <property type="entry name" value="PNP_UDP_1"/>
    <property type="match status" value="1"/>
</dbReference>
<dbReference type="Proteomes" id="UP001200430">
    <property type="component" value="Unassembled WGS sequence"/>
</dbReference>
<dbReference type="Gene3D" id="3.40.50.1580">
    <property type="entry name" value="Nucleoside phosphorylase domain"/>
    <property type="match status" value="1"/>
</dbReference>
<reference evidence="8 9" key="1">
    <citation type="submission" date="2022-01" db="EMBL/GenBank/DDBJ databases">
        <title>Dethiosulfovibrio faecalis sp. nov., a novel proteolytic, non-sulfur-reducing bacterium isolated from a marine aquaculture solid waste bioreactor.</title>
        <authorList>
            <person name="Grabowski S."/>
            <person name="Apolinario E."/>
            <person name="Schneider N."/>
            <person name="Marshall C.W."/>
            <person name="Sowers K.R."/>
        </authorList>
    </citation>
    <scope>NUCLEOTIDE SEQUENCE [LARGE SCALE GENOMIC DNA]</scope>
    <source>
        <strain evidence="8 9">DSM 12537</strain>
    </source>
</reference>
<gene>
    <name evidence="8" type="ORF">L2W38_04315</name>
</gene>
<keyword evidence="5 6" id="KW-0808">Transferase</keyword>
<keyword evidence="9" id="KW-1185">Reference proteome</keyword>